<accession>A0A852RAR3</accession>
<dbReference type="Gene3D" id="3.10.450.50">
    <property type="match status" value="1"/>
</dbReference>
<dbReference type="RefSeq" id="WP_307814724.1">
    <property type="nucleotide sequence ID" value="NZ_BAAALZ010000004.1"/>
</dbReference>
<protein>
    <recommendedName>
        <fullName evidence="1">UPF0225 protein BJ960_003228</fullName>
    </recommendedName>
</protein>
<gene>
    <name evidence="3" type="ORF">BJ960_003228</name>
</gene>
<dbReference type="Pfam" id="PF17775">
    <property type="entry name" value="YchJ_M-like"/>
    <property type="match status" value="1"/>
</dbReference>
<dbReference type="Proteomes" id="UP000586095">
    <property type="component" value="Unassembled WGS sequence"/>
</dbReference>
<dbReference type="HAMAP" id="MF_00612">
    <property type="entry name" value="UPF0225"/>
    <property type="match status" value="1"/>
</dbReference>
<name>A0A852RAR3_9MICO</name>
<dbReference type="InterPro" id="IPR048469">
    <property type="entry name" value="YchJ-like_M"/>
</dbReference>
<dbReference type="EMBL" id="JACCBD010000001">
    <property type="protein sequence ID" value="NYD28425.1"/>
    <property type="molecule type" value="Genomic_DNA"/>
</dbReference>
<organism evidence="3 4">
    <name type="scientific">Leucobacter aridicollis</name>
    <dbReference type="NCBI Taxonomy" id="283878"/>
    <lineage>
        <taxon>Bacteria</taxon>
        <taxon>Bacillati</taxon>
        <taxon>Actinomycetota</taxon>
        <taxon>Actinomycetes</taxon>
        <taxon>Micrococcales</taxon>
        <taxon>Microbacteriaceae</taxon>
        <taxon>Leucobacter</taxon>
    </lineage>
</organism>
<comment type="caution">
    <text evidence="3">The sequence shown here is derived from an EMBL/GenBank/DDBJ whole genome shotgun (WGS) entry which is preliminary data.</text>
</comment>
<evidence type="ECO:0000256" key="1">
    <source>
        <dbReference type="HAMAP-Rule" id="MF_00612"/>
    </source>
</evidence>
<dbReference type="InterPro" id="IPR023006">
    <property type="entry name" value="YchJ-like"/>
</dbReference>
<proteinExistence type="inferred from homology"/>
<comment type="similarity">
    <text evidence="1">Belongs to the UPF0225 family.</text>
</comment>
<sequence length="132" mass="14378">MTPLEPSAPCPCGLGNPYGSCCGPIHAGSPAPTAAQLMRSRYSAFAIGDPAYLLRSWHASTRPSELELDKTTRWLRLIVEQTEAGGPFDTAGNVTFTAIGRTPDGRFEQRERSRFVREQGSWFYVDGTDPAA</sequence>
<evidence type="ECO:0000313" key="3">
    <source>
        <dbReference type="EMBL" id="NYD28425.1"/>
    </source>
</evidence>
<dbReference type="SUPFAM" id="SSF54427">
    <property type="entry name" value="NTF2-like"/>
    <property type="match status" value="1"/>
</dbReference>
<dbReference type="InterPro" id="IPR032710">
    <property type="entry name" value="NTF2-like_dom_sf"/>
</dbReference>
<keyword evidence="4" id="KW-1185">Reference proteome</keyword>
<feature type="domain" description="YchJ-like middle NTF2-like" evidence="2">
    <location>
        <begin position="33"/>
        <end position="127"/>
    </location>
</feature>
<dbReference type="AlphaFoldDB" id="A0A852RAR3"/>
<evidence type="ECO:0000259" key="2">
    <source>
        <dbReference type="Pfam" id="PF17775"/>
    </source>
</evidence>
<reference evidence="3 4" key="1">
    <citation type="submission" date="2020-07" db="EMBL/GenBank/DDBJ databases">
        <title>Sequencing the genomes of 1000 actinobacteria strains.</title>
        <authorList>
            <person name="Klenk H.-P."/>
        </authorList>
    </citation>
    <scope>NUCLEOTIDE SEQUENCE [LARGE SCALE GENOMIC DNA]</scope>
    <source>
        <strain evidence="3 4">DSM 17380</strain>
    </source>
</reference>
<evidence type="ECO:0000313" key="4">
    <source>
        <dbReference type="Proteomes" id="UP000586095"/>
    </source>
</evidence>